<comment type="subcellular location">
    <subcellularLocation>
        <location evidence="1">Cytoplasm</location>
        <location evidence="1">Cytoskeleton</location>
        <location evidence="1">Microtubule organizing center</location>
        <location evidence="1">Centrosome</location>
    </subcellularLocation>
</comment>
<reference evidence="10 11" key="1">
    <citation type="journal article" date="2023" name="J. Hered.">
        <title>Chromosome-level genome of the wood stork (Mycteria americana) provides insight into avian chromosome evolution.</title>
        <authorList>
            <person name="Flamio R. Jr."/>
            <person name="Ramstad K.M."/>
        </authorList>
    </citation>
    <scope>NUCLEOTIDE SEQUENCE [LARGE SCALE GENOMIC DNA]</scope>
    <source>
        <strain evidence="10">JAX WOST 10</strain>
    </source>
</reference>
<dbReference type="EMBL" id="JAUNZN010000001">
    <property type="protein sequence ID" value="KAK4831490.1"/>
    <property type="molecule type" value="Genomic_DNA"/>
</dbReference>
<dbReference type="GO" id="GO:0005874">
    <property type="term" value="C:microtubule"/>
    <property type="evidence" value="ECO:0007669"/>
    <property type="project" value="UniProtKB-KW"/>
</dbReference>
<dbReference type="GO" id="GO:0003824">
    <property type="term" value="F:catalytic activity"/>
    <property type="evidence" value="ECO:0007669"/>
    <property type="project" value="InterPro"/>
</dbReference>
<evidence type="ECO:0000256" key="5">
    <source>
        <dbReference type="ARBA" id="ARBA00023054"/>
    </source>
</evidence>
<accession>A0AAN7PJK1</accession>
<feature type="coiled-coil region" evidence="7">
    <location>
        <begin position="61"/>
        <end position="197"/>
    </location>
</feature>
<evidence type="ECO:0000256" key="7">
    <source>
        <dbReference type="SAM" id="Coils"/>
    </source>
</evidence>
<dbReference type="InterPro" id="IPR043502">
    <property type="entry name" value="DNA/RNA_pol_sf"/>
</dbReference>
<evidence type="ECO:0000256" key="2">
    <source>
        <dbReference type="ARBA" id="ARBA00008179"/>
    </source>
</evidence>
<evidence type="ECO:0000256" key="8">
    <source>
        <dbReference type="SAM" id="MobiDB-lite"/>
    </source>
</evidence>
<proteinExistence type="inferred from homology"/>
<dbReference type="FunFam" id="1.20.58.90:FF:000003">
    <property type="entry name" value="Centrosomal protein of 57 kDa"/>
    <property type="match status" value="1"/>
</dbReference>
<dbReference type="Proteomes" id="UP001333110">
    <property type="component" value="Unassembled WGS sequence"/>
</dbReference>
<dbReference type="InterPro" id="IPR051756">
    <property type="entry name" value="Centrosomal_MT-associated"/>
</dbReference>
<dbReference type="GO" id="GO:0043015">
    <property type="term" value="F:gamma-tubulin binding"/>
    <property type="evidence" value="ECO:0007669"/>
    <property type="project" value="InterPro"/>
</dbReference>
<keyword evidence="4" id="KW-0493">Microtubule</keyword>
<protein>
    <recommendedName>
        <fullName evidence="9">Reverse transcriptase domain-containing protein</fullName>
    </recommendedName>
</protein>
<dbReference type="GO" id="GO:0042802">
    <property type="term" value="F:identical protein binding"/>
    <property type="evidence" value="ECO:0007669"/>
    <property type="project" value="InterPro"/>
</dbReference>
<organism evidence="10 11">
    <name type="scientific">Mycteria americana</name>
    <name type="common">Wood stork</name>
    <dbReference type="NCBI Taxonomy" id="33587"/>
    <lineage>
        <taxon>Eukaryota</taxon>
        <taxon>Metazoa</taxon>
        <taxon>Chordata</taxon>
        <taxon>Craniata</taxon>
        <taxon>Vertebrata</taxon>
        <taxon>Euteleostomi</taxon>
        <taxon>Archelosauria</taxon>
        <taxon>Archosauria</taxon>
        <taxon>Dinosauria</taxon>
        <taxon>Saurischia</taxon>
        <taxon>Theropoda</taxon>
        <taxon>Coelurosauria</taxon>
        <taxon>Aves</taxon>
        <taxon>Neognathae</taxon>
        <taxon>Neoaves</taxon>
        <taxon>Aequornithes</taxon>
        <taxon>Ciconiiformes</taxon>
        <taxon>Ciconiidae</taxon>
        <taxon>Mycteria</taxon>
    </lineage>
</organism>
<dbReference type="Gene3D" id="3.60.10.10">
    <property type="entry name" value="Endonuclease/exonuclease/phosphatase"/>
    <property type="match status" value="1"/>
</dbReference>
<feature type="region of interest" description="Disordered" evidence="8">
    <location>
        <begin position="1"/>
        <end position="22"/>
    </location>
</feature>
<dbReference type="InterPro" id="IPR024957">
    <property type="entry name" value="Cep57_MT-bd_dom"/>
</dbReference>
<evidence type="ECO:0000313" key="10">
    <source>
        <dbReference type="EMBL" id="KAK4831490.1"/>
    </source>
</evidence>
<dbReference type="SUPFAM" id="SSF56219">
    <property type="entry name" value="DNase I-like"/>
    <property type="match status" value="1"/>
</dbReference>
<dbReference type="InterPro" id="IPR005135">
    <property type="entry name" value="Endo/exonuclease/phosphatase"/>
</dbReference>
<comment type="caution">
    <text evidence="10">The sequence shown here is derived from an EMBL/GenBank/DDBJ whole genome shotgun (WGS) entry which is preliminary data.</text>
</comment>
<dbReference type="GO" id="GO:0005813">
    <property type="term" value="C:centrosome"/>
    <property type="evidence" value="ECO:0007669"/>
    <property type="project" value="UniProtKB-SubCell"/>
</dbReference>
<feature type="coiled-coil region" evidence="7">
    <location>
        <begin position="1488"/>
        <end position="1539"/>
    </location>
</feature>
<dbReference type="GO" id="GO:0008017">
    <property type="term" value="F:microtubule binding"/>
    <property type="evidence" value="ECO:0007669"/>
    <property type="project" value="InterPro"/>
</dbReference>
<evidence type="ECO:0000256" key="6">
    <source>
        <dbReference type="ARBA" id="ARBA00023212"/>
    </source>
</evidence>
<dbReference type="InterPro" id="IPR025913">
    <property type="entry name" value="Cep57_CLD"/>
</dbReference>
<keyword evidence="5 7" id="KW-0175">Coiled coil</keyword>
<dbReference type="Pfam" id="PF06657">
    <property type="entry name" value="Cep57_MT_bd"/>
    <property type="match status" value="1"/>
</dbReference>
<feature type="coiled-coil region" evidence="7">
    <location>
        <begin position="1296"/>
        <end position="1323"/>
    </location>
</feature>
<comment type="similarity">
    <text evidence="2">Belongs to the translokin family.</text>
</comment>
<feature type="region of interest" description="Disordered" evidence="8">
    <location>
        <begin position="1425"/>
        <end position="1451"/>
    </location>
</feature>
<keyword evidence="6" id="KW-0206">Cytoskeleton</keyword>
<dbReference type="Pfam" id="PF14073">
    <property type="entry name" value="Cep57_CLD"/>
    <property type="match status" value="2"/>
</dbReference>
<keyword evidence="3" id="KW-0963">Cytoplasm</keyword>
<dbReference type="InterPro" id="IPR036691">
    <property type="entry name" value="Endo/exonu/phosph_ase_sf"/>
</dbReference>
<dbReference type="PROSITE" id="PS50878">
    <property type="entry name" value="RT_POL"/>
    <property type="match status" value="1"/>
</dbReference>
<keyword evidence="11" id="KW-1185">Reference proteome</keyword>
<dbReference type="Gene3D" id="1.20.58.90">
    <property type="match status" value="1"/>
</dbReference>
<dbReference type="Pfam" id="PF00078">
    <property type="entry name" value="RVT_1"/>
    <property type="match status" value="1"/>
</dbReference>
<evidence type="ECO:0000313" key="11">
    <source>
        <dbReference type="Proteomes" id="UP001333110"/>
    </source>
</evidence>
<evidence type="ECO:0000259" key="9">
    <source>
        <dbReference type="PROSITE" id="PS50878"/>
    </source>
</evidence>
<dbReference type="InterPro" id="IPR000477">
    <property type="entry name" value="RT_dom"/>
</dbReference>
<name>A0AAN7PJK1_MYCAM</name>
<dbReference type="SUPFAM" id="SSF56672">
    <property type="entry name" value="DNA/RNA polymerases"/>
    <property type="match status" value="1"/>
</dbReference>
<dbReference type="PANTHER" id="PTHR19336">
    <property type="entry name" value="UNCHARACTERIZED DUF1167"/>
    <property type="match status" value="1"/>
</dbReference>
<evidence type="ECO:0000256" key="4">
    <source>
        <dbReference type="ARBA" id="ARBA00022701"/>
    </source>
</evidence>
<dbReference type="CDD" id="cd01650">
    <property type="entry name" value="RT_nLTR_like"/>
    <property type="match status" value="1"/>
</dbReference>
<gene>
    <name evidence="10" type="ORF">QYF61_018074</name>
</gene>
<dbReference type="Pfam" id="PF03372">
    <property type="entry name" value="Exo_endo_phos"/>
    <property type="match status" value="1"/>
</dbReference>
<feature type="region of interest" description="Disordered" evidence="8">
    <location>
        <begin position="1342"/>
        <end position="1370"/>
    </location>
</feature>
<dbReference type="PANTHER" id="PTHR19336:SF11">
    <property type="entry name" value="CENTROSOMAL PROTEIN OF 57 KDA"/>
    <property type="match status" value="1"/>
</dbReference>
<feature type="domain" description="Reverse transcriptase" evidence="9">
    <location>
        <begin position="786"/>
        <end position="1041"/>
    </location>
</feature>
<evidence type="ECO:0000256" key="1">
    <source>
        <dbReference type="ARBA" id="ARBA00004300"/>
    </source>
</evidence>
<evidence type="ECO:0000256" key="3">
    <source>
        <dbReference type="ARBA" id="ARBA00022490"/>
    </source>
</evidence>
<sequence length="1596" mass="182249">MAAARGHQRTGDLHKTHNSASATDGLSATSYIQYPKYKPFINSDLLLSPRKPVIPYPESNSRAIFSALKNLQEKIHRLELERLQAEENVKHLSRETADYKKVLSEQMQHKEHDKTEVSKKNQELASQLAAAESRCSLLEKQLDYMRKMIQHAENEKSHLLEKQGSLERDRLLDQSHVQSKLEKLDMLEKEYSRLTTMQSIAELWQDHRNICKFNLKQEIDKDYCHTWCAEMDGKWRDGYLLAREKLRGDVPWLEGAADSEDSRPESSRCTGYAWAQPKSSGVEPGDTEATGAKRETPVKCLKARKGCSSMKEARTTPQLKCLYTNARSMGNKQEELEAIVRQENYDMVAITETWWDDSHNWSAAMDGYKLFRRDRRGRRGGGVALYVRESLDSLELNDGDDRVECLWVRIRGKANKADIVVGVCYRPPSQDEETDELFYKQLGEASRSLALVLVGDFNLPDVCWKYNTAERKQSRRFLERVADNFLTQLVSEPTREGAPLDLLFTNREGLVSDVMVGGCLGQSDHEMIEFLIRGEAARGVGKTATLDFRRADFSLFRRLVDRVPWEAALMGKGVQEGWTFFKEEVLKAQERAVPRCRKTSRRGRRPAWLTRELWLELRRKRRVYDLWKKGRATQEDYRGVARLCREKTRRAKAELELSLAAAIKDNKKHFFKYISSKRRAKENLQPLVDVGGNTVTKDEEKAEVLNAFFASVFISRAECSMGTQPLELEDRDGDQTGAPIIQGEMVSDLLHHLDTHKSMGPDEIHPRVLKELADVLTKPLSIIYQQSWLTGEVPADWRLANVTPIFKKGRKEDPGNYRPVSLTSVPGKLMEQIILSAITRHVENNQGIRPSQHGFRKGRSCLTNLISFYDKVTRLVDEGKSVDVVYLDFSKAFDTVSHSILLEKLAAHGLDGCTLRWVKNWLDGRAQRVVVNGVYSGWRPVTSGVPQGSVLGPVLFNIFINDLDEGIECTLSKFADDTKLCGSVDLLEGRQALQRDLDRLDRWAGVNCMRFNKAKCKVLHLGHSNPMQRYRLGEEWLESCLAEKDLGVLVDSRLNMSQQCAQAAKKANGILACIKNSVVSRTREVIVPLYSALVRPHLEYCVQFWAPHYKRDIEVLERVQRRATKLVKGLEQKSYEERLRELGLFSLEKRRLRGDLIALYNYLKGGCREVGVGLFSQVTSDRTRGNGLKLRQGRFRLDIRKFFFTERVIKHWNRLPREVVESPSLEVFKGRLDELFEGWDAIQRDLDKLEKWFRVNLMRLNKAKCRVLHLAQKANDILGCIKSSVASRSREVILPLYSALKKMKELEQKLQEEEHARKLVQEKAAELQTGLETNRLLIQAASPLLSPKARKPRKKTKQPEKECSPTSHLTTQPHYRLCLGDVPFVAGKSTSPSHSVGANVQHVLHLMKQHTKALCNSRVVNDTPLAKPISTGHPASKSRKSSLPKESSSSQEELSEVLLTLQDEFGQMSFDHQQLSKLVQEAPTVAVREDLERELEVLVGKMEAKADQISKVRRHRLQLERLKRECKSKKTSAKQIKDSRFPVSEVKVTTTVTTKGKNAGPIKVKPGEKSRKNLQLLRDMQTIQTSLQKDDISWDY</sequence>